<dbReference type="Proteomes" id="UP000308133">
    <property type="component" value="Unassembled WGS sequence"/>
</dbReference>
<name>A0A4U7AUT3_9PEZI</name>
<feature type="compositionally biased region" description="Polar residues" evidence="1">
    <location>
        <begin position="86"/>
        <end position="100"/>
    </location>
</feature>
<reference evidence="2 3" key="1">
    <citation type="submission" date="2018-02" db="EMBL/GenBank/DDBJ databases">
        <title>Draft genome sequences of Elsinoe sp., causing black scab on jojoba.</title>
        <authorList>
            <person name="Stodart B."/>
            <person name="Jeffress S."/>
            <person name="Ash G."/>
            <person name="Arun Chinnappa K."/>
        </authorList>
    </citation>
    <scope>NUCLEOTIDE SEQUENCE [LARGE SCALE GENOMIC DNA]</scope>
    <source>
        <strain evidence="2 3">Hillstone_2</strain>
    </source>
</reference>
<proteinExistence type="predicted"/>
<protein>
    <submittedName>
        <fullName evidence="2">Uncharacterized protein</fullName>
    </submittedName>
</protein>
<evidence type="ECO:0000256" key="1">
    <source>
        <dbReference type="SAM" id="MobiDB-lite"/>
    </source>
</evidence>
<evidence type="ECO:0000313" key="2">
    <source>
        <dbReference type="EMBL" id="TKX21869.1"/>
    </source>
</evidence>
<comment type="caution">
    <text evidence="2">The sequence shown here is derived from an EMBL/GenBank/DDBJ whole genome shotgun (WGS) entry which is preliminary data.</text>
</comment>
<accession>A0A4U7AUT3</accession>
<dbReference type="EMBL" id="PTQR01000076">
    <property type="protein sequence ID" value="TKX21869.1"/>
    <property type="molecule type" value="Genomic_DNA"/>
</dbReference>
<dbReference type="AlphaFoldDB" id="A0A4U7AUT3"/>
<sequence>MESPQAMNENDCADCAIKPDQVLTKSTQGPSTPDQGVTKLTIDELNELVEHDERQWILHTTTTTNIRSPDDSSSDLDTLASDGLSPQSSHQDDSTIASSDNDTHNHLSHQPKSGHMISGQGQCDFDPMAVPYSQPVFGPPPVAPMTSGQQQHHVSTTPIALFSTPDVPYETSALTTSDTTSPNYPAPKPAFPTMHVWNTCALCLDFVATPALGTSCCITCTRNVHNHCLSKWQQCTVVDICPVFGCDGSGPGAPIPFDLFDSLPLEENRESSVDLPGAFKANACKSEGAAAATQTLGPASSDCPGALDFMLANRPDAADSILGNRPDALDATPPGHFDALGLTLPDCSDALSPSLTDDTWPSSMFDGLAFFDE</sequence>
<gene>
    <name evidence="2" type="ORF">C1H76_5920</name>
</gene>
<feature type="region of interest" description="Disordered" evidence="1">
    <location>
        <begin position="60"/>
        <end position="125"/>
    </location>
</feature>
<feature type="compositionally biased region" description="Low complexity" evidence="1">
    <location>
        <begin position="75"/>
        <end position="85"/>
    </location>
</feature>
<organism evidence="2 3">
    <name type="scientific">Elsinoe australis</name>
    <dbReference type="NCBI Taxonomy" id="40998"/>
    <lineage>
        <taxon>Eukaryota</taxon>
        <taxon>Fungi</taxon>
        <taxon>Dikarya</taxon>
        <taxon>Ascomycota</taxon>
        <taxon>Pezizomycotina</taxon>
        <taxon>Dothideomycetes</taxon>
        <taxon>Dothideomycetidae</taxon>
        <taxon>Myriangiales</taxon>
        <taxon>Elsinoaceae</taxon>
        <taxon>Elsinoe</taxon>
    </lineage>
</organism>
<evidence type="ECO:0000313" key="3">
    <source>
        <dbReference type="Proteomes" id="UP000308133"/>
    </source>
</evidence>